<dbReference type="Proteomes" id="UP000252415">
    <property type="component" value="Unassembled WGS sequence"/>
</dbReference>
<name>A0A368VJI1_9BACL</name>
<evidence type="ECO:0000313" key="1">
    <source>
        <dbReference type="EMBL" id="RCW40640.1"/>
    </source>
</evidence>
<keyword evidence="2" id="KW-1185">Reference proteome</keyword>
<dbReference type="AlphaFoldDB" id="A0A368VJI1"/>
<sequence length="109" mass="12710">MLVGLEEQDEIKVVFDSAIKLYHNSAINNERYMRGNNNIVCSCTIGNEEHFIRITPVATKKKDLIAAEIEWIQFLSEKVFLFHHPYVQKVESMSRKLHASRIYLPLYAL</sequence>
<reference evidence="1 2" key="1">
    <citation type="submission" date="2018-07" db="EMBL/GenBank/DDBJ databases">
        <title>Genomic Encyclopedia of Type Strains, Phase III (KMG-III): the genomes of soil and plant-associated and newly described type strains.</title>
        <authorList>
            <person name="Whitman W."/>
        </authorList>
    </citation>
    <scope>NUCLEOTIDE SEQUENCE [LARGE SCALE GENOMIC DNA]</scope>
    <source>
        <strain evidence="1 2">CECT 7506</strain>
    </source>
</reference>
<organism evidence="1 2">
    <name type="scientific">Paenibacillus prosopidis</name>
    <dbReference type="NCBI Taxonomy" id="630520"/>
    <lineage>
        <taxon>Bacteria</taxon>
        <taxon>Bacillati</taxon>
        <taxon>Bacillota</taxon>
        <taxon>Bacilli</taxon>
        <taxon>Bacillales</taxon>
        <taxon>Paenibacillaceae</taxon>
        <taxon>Paenibacillus</taxon>
    </lineage>
</organism>
<gene>
    <name evidence="1" type="ORF">DFP97_13019</name>
</gene>
<proteinExistence type="predicted"/>
<accession>A0A368VJI1</accession>
<evidence type="ECO:0000313" key="2">
    <source>
        <dbReference type="Proteomes" id="UP000252415"/>
    </source>
</evidence>
<dbReference type="RefSeq" id="WP_114384151.1">
    <property type="nucleotide sequence ID" value="NZ_QPJD01000030.1"/>
</dbReference>
<dbReference type="EMBL" id="QPJD01000030">
    <property type="protein sequence ID" value="RCW40640.1"/>
    <property type="molecule type" value="Genomic_DNA"/>
</dbReference>
<comment type="caution">
    <text evidence="1">The sequence shown here is derived from an EMBL/GenBank/DDBJ whole genome shotgun (WGS) entry which is preliminary data.</text>
</comment>
<protein>
    <submittedName>
        <fullName evidence="1">Uncharacterized protein</fullName>
    </submittedName>
</protein>